<dbReference type="EMBL" id="CP000839">
    <property type="protein sequence ID" value="ABW32000.1"/>
    <property type="molecule type" value="Genomic_DNA"/>
</dbReference>
<keyword evidence="1" id="KW-0472">Membrane</keyword>
<gene>
    <name evidence="2" type="ordered locus">AM1_B0281</name>
</gene>
<evidence type="ECO:0000313" key="3">
    <source>
        <dbReference type="Proteomes" id="UP000000268"/>
    </source>
</evidence>
<feature type="transmembrane region" description="Helical" evidence="1">
    <location>
        <begin position="21"/>
        <end position="40"/>
    </location>
</feature>
<dbReference type="AlphaFoldDB" id="A8ZLH3"/>
<protein>
    <submittedName>
        <fullName evidence="2">Uncharacterized protein</fullName>
    </submittedName>
</protein>
<feature type="transmembrane region" description="Helical" evidence="1">
    <location>
        <begin position="113"/>
        <end position="131"/>
    </location>
</feature>
<dbReference type="KEGG" id="amr:AM1_B0281"/>
<sequence length="150" mass="17103">MAVGLVVVMASIRDEYRANPLSLLAATALIYAAICAPAGLNYFQHFTQGVDFAPRLNFFWSFIAYWLGLKCCDCKLPRFRVSFGEGLNKSLFAFGLYQCLASCFAWSQIVFIFLMPVGFLATLLIPLGAVWPRRNFWRYRHHGRGLYELE</sequence>
<dbReference type="HOGENOM" id="CLU_1736528_0_0_3"/>
<accession>A8ZLH3</accession>
<proteinExistence type="predicted"/>
<dbReference type="Proteomes" id="UP000000268">
    <property type="component" value="Plasmid pREB2"/>
</dbReference>
<organism evidence="2 3">
    <name type="scientific">Acaryochloris marina (strain MBIC 11017)</name>
    <dbReference type="NCBI Taxonomy" id="329726"/>
    <lineage>
        <taxon>Bacteria</taxon>
        <taxon>Bacillati</taxon>
        <taxon>Cyanobacteriota</taxon>
        <taxon>Cyanophyceae</taxon>
        <taxon>Acaryochloridales</taxon>
        <taxon>Acaryochloridaceae</taxon>
        <taxon>Acaryochloris</taxon>
    </lineage>
</organism>
<evidence type="ECO:0000313" key="2">
    <source>
        <dbReference type="EMBL" id="ABW32000.1"/>
    </source>
</evidence>
<keyword evidence="1" id="KW-0812">Transmembrane</keyword>
<keyword evidence="2" id="KW-0614">Plasmid</keyword>
<name>A8ZLH3_ACAM1</name>
<reference evidence="2 3" key="1">
    <citation type="journal article" date="2008" name="Proc. Natl. Acad. Sci. U.S.A.">
        <title>Niche adaptation and genome expansion in the chlorophyll d-producing cyanobacterium Acaryochloris marina.</title>
        <authorList>
            <person name="Swingley W.D."/>
            <person name="Chen M."/>
            <person name="Cheung P.C."/>
            <person name="Conrad A.L."/>
            <person name="Dejesa L.C."/>
            <person name="Hao J."/>
            <person name="Honchak B.M."/>
            <person name="Karbach L.E."/>
            <person name="Kurdoglu A."/>
            <person name="Lahiri S."/>
            <person name="Mastrian S.D."/>
            <person name="Miyashita H."/>
            <person name="Page L."/>
            <person name="Ramakrishna P."/>
            <person name="Satoh S."/>
            <person name="Sattley W.M."/>
            <person name="Shimada Y."/>
            <person name="Taylor H.L."/>
            <person name="Tomo T."/>
            <person name="Tsuchiya T."/>
            <person name="Wang Z.T."/>
            <person name="Raymond J."/>
            <person name="Mimuro M."/>
            <person name="Blankenship R.E."/>
            <person name="Touchman J.W."/>
        </authorList>
    </citation>
    <scope>NUCLEOTIDE SEQUENCE [LARGE SCALE GENOMIC DNA]</scope>
    <source>
        <strain evidence="3">MBIC 11017</strain>
        <plasmid evidence="3">Plasmid pREB2</plasmid>
    </source>
</reference>
<keyword evidence="1" id="KW-1133">Transmembrane helix</keyword>
<keyword evidence="3" id="KW-1185">Reference proteome</keyword>
<evidence type="ECO:0000256" key="1">
    <source>
        <dbReference type="SAM" id="Phobius"/>
    </source>
</evidence>
<geneLocation type="plasmid" evidence="2 3">
    <name>pREB2</name>
</geneLocation>